<evidence type="ECO:0000256" key="3">
    <source>
        <dbReference type="ARBA" id="ARBA00022617"/>
    </source>
</evidence>
<dbReference type="GO" id="GO:0005506">
    <property type="term" value="F:iron ion binding"/>
    <property type="evidence" value="ECO:0007669"/>
    <property type="project" value="InterPro"/>
</dbReference>
<dbReference type="InterPro" id="IPR001128">
    <property type="entry name" value="Cyt_P450"/>
</dbReference>
<evidence type="ECO:0000256" key="4">
    <source>
        <dbReference type="ARBA" id="ARBA00022723"/>
    </source>
</evidence>
<comment type="cofactor">
    <cofactor evidence="1 8">
        <name>heme</name>
        <dbReference type="ChEBI" id="CHEBI:30413"/>
    </cofactor>
</comment>
<dbReference type="Pfam" id="PF00067">
    <property type="entry name" value="p450"/>
    <property type="match status" value="1"/>
</dbReference>
<feature type="binding site" description="axial binding residue" evidence="8">
    <location>
        <position position="476"/>
    </location>
    <ligand>
        <name>heme</name>
        <dbReference type="ChEBI" id="CHEBI:30413"/>
    </ligand>
    <ligandPart>
        <name>Fe</name>
        <dbReference type="ChEBI" id="CHEBI:18248"/>
    </ligandPart>
</feature>
<keyword evidence="10" id="KW-1133">Transmembrane helix</keyword>
<keyword evidence="10" id="KW-0472">Membrane</keyword>
<accession>A0A9P0HE57</accession>
<dbReference type="GO" id="GO:0016705">
    <property type="term" value="F:oxidoreductase activity, acting on paired donors, with incorporation or reduction of molecular oxygen"/>
    <property type="evidence" value="ECO:0007669"/>
    <property type="project" value="InterPro"/>
</dbReference>
<proteinExistence type="inferred from homology"/>
<dbReference type="Proteomes" id="UP001152798">
    <property type="component" value="Chromosome 4"/>
</dbReference>
<dbReference type="PRINTS" id="PR00385">
    <property type="entry name" value="P450"/>
</dbReference>
<sequence>MDVLGIDSILVAGLTAAIAAYGYFWFSRRRLYELASKIPGPAGYPFIGNALRFIGGADKLFKNVFSRTLEYGDVVKMWVGPRLLVFLTNPADIELILSSHVHIDKAPEYRLFEPWLGDGLLISTGEKWRNHRKLIAPTFHLNVLKSFIPTFNSNSVDVVKKLKQDMGSEFDAHDYMSEATVEILLETAMGVNKKTQQNGYEYAMAVMGLSNILHLRHTKLWLRSDLIFNFTSLSKVQEKLLKVIHGLTRKVFNIRMDEYKTNGSKLITTSPEDNTKVQAEGDYAFGHSKGIKDDLDDEIGEKKRMAFLDLLIDASQGGGKITNEEIQHQIDTIMFEGHDTTAAGSSFFLAMMAARPDIQEKCVEEVQRIFGDSNRPVTFQDTLEMKYIERCLMETLRMYPPVPIIARELKQELKLASCDLTIPAHCTVVVNTFMLHRKPDIYSSPNYFDPDNFLPEKSASRHYYSYIPFSAGPRSCVGRKYAVLKLKVMLATILRNYRILPGKKEKDWKLQGDIILKRADGFPLVMEPRAIKV</sequence>
<evidence type="ECO:0000256" key="9">
    <source>
        <dbReference type="RuleBase" id="RU000461"/>
    </source>
</evidence>
<keyword evidence="12" id="KW-1185">Reference proteome</keyword>
<feature type="transmembrane region" description="Helical" evidence="10">
    <location>
        <begin position="6"/>
        <end position="26"/>
    </location>
</feature>
<dbReference type="EMBL" id="OV725080">
    <property type="protein sequence ID" value="CAH1400026.1"/>
    <property type="molecule type" value="Genomic_DNA"/>
</dbReference>
<name>A0A9P0HE57_NEZVI</name>
<organism evidence="11 12">
    <name type="scientific">Nezara viridula</name>
    <name type="common">Southern green stink bug</name>
    <name type="synonym">Cimex viridulus</name>
    <dbReference type="NCBI Taxonomy" id="85310"/>
    <lineage>
        <taxon>Eukaryota</taxon>
        <taxon>Metazoa</taxon>
        <taxon>Ecdysozoa</taxon>
        <taxon>Arthropoda</taxon>
        <taxon>Hexapoda</taxon>
        <taxon>Insecta</taxon>
        <taxon>Pterygota</taxon>
        <taxon>Neoptera</taxon>
        <taxon>Paraneoptera</taxon>
        <taxon>Hemiptera</taxon>
        <taxon>Heteroptera</taxon>
        <taxon>Panheteroptera</taxon>
        <taxon>Pentatomomorpha</taxon>
        <taxon>Pentatomoidea</taxon>
        <taxon>Pentatomidae</taxon>
        <taxon>Pentatominae</taxon>
        <taxon>Nezara</taxon>
    </lineage>
</organism>
<evidence type="ECO:0000313" key="11">
    <source>
        <dbReference type="EMBL" id="CAH1400026.1"/>
    </source>
</evidence>
<dbReference type="CDD" id="cd20628">
    <property type="entry name" value="CYP4"/>
    <property type="match status" value="1"/>
</dbReference>
<dbReference type="AlphaFoldDB" id="A0A9P0HE57"/>
<dbReference type="InterPro" id="IPR002401">
    <property type="entry name" value="Cyt_P450_E_grp-I"/>
</dbReference>
<dbReference type="PANTHER" id="PTHR24291:SF106">
    <property type="entry name" value="CYTOCHROME P450 4G1-RELATED"/>
    <property type="match status" value="1"/>
</dbReference>
<evidence type="ECO:0000256" key="8">
    <source>
        <dbReference type="PIRSR" id="PIRSR602401-1"/>
    </source>
</evidence>
<protein>
    <recommendedName>
        <fullName evidence="13">Cytochrome P450</fullName>
    </recommendedName>
</protein>
<evidence type="ECO:0000256" key="2">
    <source>
        <dbReference type="ARBA" id="ARBA00010617"/>
    </source>
</evidence>
<keyword evidence="7 9" id="KW-0503">Monooxygenase</keyword>
<gene>
    <name evidence="11" type="ORF">NEZAVI_LOCUS9340</name>
</gene>
<comment type="similarity">
    <text evidence="2 9">Belongs to the cytochrome P450 family.</text>
</comment>
<dbReference type="SUPFAM" id="SSF48264">
    <property type="entry name" value="Cytochrome P450"/>
    <property type="match status" value="1"/>
</dbReference>
<reference evidence="11" key="1">
    <citation type="submission" date="2022-01" db="EMBL/GenBank/DDBJ databases">
        <authorList>
            <person name="King R."/>
        </authorList>
    </citation>
    <scope>NUCLEOTIDE SEQUENCE</scope>
</reference>
<evidence type="ECO:0000313" key="12">
    <source>
        <dbReference type="Proteomes" id="UP001152798"/>
    </source>
</evidence>
<dbReference type="InterPro" id="IPR036396">
    <property type="entry name" value="Cyt_P450_sf"/>
</dbReference>
<evidence type="ECO:0008006" key="13">
    <source>
        <dbReference type="Google" id="ProtNLM"/>
    </source>
</evidence>
<keyword evidence="3 8" id="KW-0349">Heme</keyword>
<dbReference type="PROSITE" id="PS00086">
    <property type="entry name" value="CYTOCHROME_P450"/>
    <property type="match status" value="1"/>
</dbReference>
<evidence type="ECO:0000256" key="5">
    <source>
        <dbReference type="ARBA" id="ARBA00023002"/>
    </source>
</evidence>
<dbReference type="Gene3D" id="1.10.630.10">
    <property type="entry name" value="Cytochrome P450"/>
    <property type="match status" value="1"/>
</dbReference>
<keyword evidence="4 8" id="KW-0479">Metal-binding</keyword>
<dbReference type="OrthoDB" id="1470350at2759"/>
<keyword evidence="10" id="KW-0812">Transmembrane</keyword>
<evidence type="ECO:0000256" key="1">
    <source>
        <dbReference type="ARBA" id="ARBA00001971"/>
    </source>
</evidence>
<evidence type="ECO:0000256" key="6">
    <source>
        <dbReference type="ARBA" id="ARBA00023004"/>
    </source>
</evidence>
<dbReference type="PANTHER" id="PTHR24291">
    <property type="entry name" value="CYTOCHROME P450 FAMILY 4"/>
    <property type="match status" value="1"/>
</dbReference>
<keyword evidence="6 8" id="KW-0408">Iron</keyword>
<evidence type="ECO:0000256" key="10">
    <source>
        <dbReference type="SAM" id="Phobius"/>
    </source>
</evidence>
<evidence type="ECO:0000256" key="7">
    <source>
        <dbReference type="ARBA" id="ARBA00023033"/>
    </source>
</evidence>
<dbReference type="InterPro" id="IPR017972">
    <property type="entry name" value="Cyt_P450_CS"/>
</dbReference>
<dbReference type="PRINTS" id="PR00463">
    <property type="entry name" value="EP450I"/>
</dbReference>
<dbReference type="InterPro" id="IPR050196">
    <property type="entry name" value="Cytochrome_P450_Monoox"/>
</dbReference>
<dbReference type="GO" id="GO:0004497">
    <property type="term" value="F:monooxygenase activity"/>
    <property type="evidence" value="ECO:0007669"/>
    <property type="project" value="UniProtKB-KW"/>
</dbReference>
<keyword evidence="5 9" id="KW-0560">Oxidoreductase</keyword>
<dbReference type="GO" id="GO:0020037">
    <property type="term" value="F:heme binding"/>
    <property type="evidence" value="ECO:0007669"/>
    <property type="project" value="InterPro"/>
</dbReference>